<organism evidence="2 3">
    <name type="scientific">Reichenbachiella faecimaris</name>
    <dbReference type="NCBI Taxonomy" id="692418"/>
    <lineage>
        <taxon>Bacteria</taxon>
        <taxon>Pseudomonadati</taxon>
        <taxon>Bacteroidota</taxon>
        <taxon>Cytophagia</taxon>
        <taxon>Cytophagales</taxon>
        <taxon>Reichenbachiellaceae</taxon>
        <taxon>Reichenbachiella</taxon>
    </lineage>
</organism>
<dbReference type="EMBL" id="FWYF01000005">
    <property type="protein sequence ID" value="SMD38848.1"/>
    <property type="molecule type" value="Genomic_DNA"/>
</dbReference>
<evidence type="ECO:0000313" key="3">
    <source>
        <dbReference type="Proteomes" id="UP000192472"/>
    </source>
</evidence>
<protein>
    <submittedName>
        <fullName evidence="2">Putative toxin-antitoxin system antitoxin component, TIGR02293 family</fullName>
    </submittedName>
</protein>
<dbReference type="AlphaFoldDB" id="A0A1W2GR61"/>
<dbReference type="InterPro" id="IPR024467">
    <property type="entry name" value="Xre/MbcA/ParS-like_toxin-bd"/>
</dbReference>
<dbReference type="STRING" id="692418.SAMN04488029_3907"/>
<evidence type="ECO:0000313" key="2">
    <source>
        <dbReference type="EMBL" id="SMD38848.1"/>
    </source>
</evidence>
<name>A0A1W2GR61_REIFA</name>
<proteinExistence type="predicted"/>
<dbReference type="Proteomes" id="UP000192472">
    <property type="component" value="Unassembled WGS sequence"/>
</dbReference>
<dbReference type="Pfam" id="PF09722">
    <property type="entry name" value="Xre_MbcA_ParS_C"/>
    <property type="match status" value="1"/>
</dbReference>
<sequence>MNSRTWFNKRNISFNYANYFVHLCMAYKTSEILNLIHDPAIRYQKAHEGITKLDFLAVVSMTGMNLKEFSNLLPVTRRTLEKVKDKELINASVSDRILQIAALYQYGEEVLGSIPAFQSWLKSDLLALANKKPYDFLSNSTGLSLVEDLLGRIEHGVYS</sequence>
<reference evidence="2 3" key="1">
    <citation type="submission" date="2017-04" db="EMBL/GenBank/DDBJ databases">
        <authorList>
            <person name="Afonso C.L."/>
            <person name="Miller P.J."/>
            <person name="Scott M.A."/>
            <person name="Spackman E."/>
            <person name="Goraichik I."/>
            <person name="Dimitrov K.M."/>
            <person name="Suarez D.L."/>
            <person name="Swayne D.E."/>
        </authorList>
    </citation>
    <scope>NUCLEOTIDE SEQUENCE [LARGE SCALE GENOMIC DNA]</scope>
    <source>
        <strain evidence="2 3">DSM 26133</strain>
    </source>
</reference>
<gene>
    <name evidence="2" type="ORF">SAMN04488029_3907</name>
</gene>
<evidence type="ECO:0000259" key="1">
    <source>
        <dbReference type="Pfam" id="PF09722"/>
    </source>
</evidence>
<feature type="domain" description="Antitoxin Xre/MbcA/ParS-like toxin-binding" evidence="1">
    <location>
        <begin position="108"/>
        <end position="156"/>
    </location>
</feature>
<dbReference type="OrthoDB" id="5770459at2"/>
<accession>A0A1W2GR61</accession>
<keyword evidence="3" id="KW-1185">Reference proteome</keyword>